<dbReference type="PATRIC" id="fig|378806.16.peg.4460"/>
<dbReference type="Gene3D" id="2.115.10.20">
    <property type="entry name" value="Glycosyl hydrolase domain, family 43"/>
    <property type="match status" value="1"/>
</dbReference>
<protein>
    <submittedName>
        <fullName evidence="1">Galactan 1,3-beta-galactosidase</fullName>
    </submittedName>
</protein>
<name>Q08Y78_STIAD</name>
<reference evidence="1 2" key="1">
    <citation type="submission" date="2006-04" db="EMBL/GenBank/DDBJ databases">
        <authorList>
            <person name="Nierman W.C."/>
        </authorList>
    </citation>
    <scope>NUCLEOTIDE SEQUENCE [LARGE SCALE GENOMIC DNA]</scope>
    <source>
        <strain evidence="1 2">DW4/3-1</strain>
    </source>
</reference>
<dbReference type="InterPro" id="IPR023296">
    <property type="entry name" value="Glyco_hydro_beta-prop_sf"/>
</dbReference>
<organism evidence="1 2">
    <name type="scientific">Stigmatella aurantiaca (strain DW4/3-1)</name>
    <dbReference type="NCBI Taxonomy" id="378806"/>
    <lineage>
        <taxon>Bacteria</taxon>
        <taxon>Pseudomonadati</taxon>
        <taxon>Myxococcota</taxon>
        <taxon>Myxococcia</taxon>
        <taxon>Myxococcales</taxon>
        <taxon>Cystobacterineae</taxon>
        <taxon>Archangiaceae</taxon>
        <taxon>Stigmatella</taxon>
    </lineage>
</organism>
<sequence length="123" mass="14243">MQCRAMLWERWAPRIVCYSSPDLKNWKWVSYPLKPSAHAELASSKIERPKVIYNATTGKYVMWMHYENAADDSLGRVAVASSRSVCGSYTYHGRFRPLGYESRDMTVFKVHLSGRPLEREPAR</sequence>
<dbReference type="PANTHER" id="PTHR22925">
    <property type="entry name" value="GLYCOSYL HYDROLASE 43 FAMILY MEMBER"/>
    <property type="match status" value="1"/>
</dbReference>
<dbReference type="AlphaFoldDB" id="Q08Y78"/>
<dbReference type="PANTHER" id="PTHR22925:SF3">
    <property type="entry name" value="GLYCOSYL HYDROLASE FAMILY PROTEIN 43"/>
    <property type="match status" value="1"/>
</dbReference>
<accession>Q08Y78</accession>
<evidence type="ECO:0000313" key="1">
    <source>
        <dbReference type="EMBL" id="EAU65428.1"/>
    </source>
</evidence>
<proteinExistence type="predicted"/>
<gene>
    <name evidence="1" type="ORF">STIAU_2862</name>
</gene>
<evidence type="ECO:0000313" key="2">
    <source>
        <dbReference type="Proteomes" id="UP000032702"/>
    </source>
</evidence>
<dbReference type="Proteomes" id="UP000032702">
    <property type="component" value="Unassembled WGS sequence"/>
</dbReference>
<dbReference type="EMBL" id="AAMD01000082">
    <property type="protein sequence ID" value="EAU65428.1"/>
    <property type="molecule type" value="Genomic_DNA"/>
</dbReference>
<dbReference type="SUPFAM" id="SSF75005">
    <property type="entry name" value="Arabinanase/levansucrase/invertase"/>
    <property type="match status" value="1"/>
</dbReference>
<comment type="caution">
    <text evidence="1">The sequence shown here is derived from an EMBL/GenBank/DDBJ whole genome shotgun (WGS) entry which is preliminary data.</text>
</comment>